<evidence type="ECO:0000256" key="7">
    <source>
        <dbReference type="ARBA" id="ARBA00049120"/>
    </source>
</evidence>
<keyword evidence="6" id="KW-0680">Restriction system</keyword>
<dbReference type="AlphaFoldDB" id="A0A6C0IHA3"/>
<evidence type="ECO:0000256" key="6">
    <source>
        <dbReference type="ARBA" id="ARBA00022747"/>
    </source>
</evidence>
<accession>A0A6C0IHA3</accession>
<evidence type="ECO:0000256" key="3">
    <source>
        <dbReference type="ARBA" id="ARBA00022603"/>
    </source>
</evidence>
<organism evidence="8">
    <name type="scientific">viral metagenome</name>
    <dbReference type="NCBI Taxonomy" id="1070528"/>
    <lineage>
        <taxon>unclassified sequences</taxon>
        <taxon>metagenomes</taxon>
        <taxon>organismal metagenomes</taxon>
    </lineage>
</organism>
<sequence>MIENIQDKFTLSEKIEIAHKIKHITLEDAETDFINLQKIGSNAENMSPRCRTGNNSVDYFTFVERLNTKGKYDVNFYEFLTHIDEFKQKKFIGTMIKYYNTIKNKNNTKNEYVVLKEIYNICITAINIFRPLVAMEIYSKYKPFCVLDFCAGWGGRLIGACALNVPQYIGIDINVGLDQYYNKITDFFGDEERKKRLKVKTTFQMFYESAVTFDYSKISYDMVLTSPPYYFLEKYSNNVIYDSKTEMKDKFYIPVITNSFNNLKEHGYYCLNVNEQIYEDICVKLLGKAHEKISLKKSKRQNEYTEYIYIWKKGYKISHVF</sequence>
<dbReference type="GO" id="GO:0032259">
    <property type="term" value="P:methylation"/>
    <property type="evidence" value="ECO:0007669"/>
    <property type="project" value="UniProtKB-KW"/>
</dbReference>
<evidence type="ECO:0000256" key="5">
    <source>
        <dbReference type="ARBA" id="ARBA00022691"/>
    </source>
</evidence>
<dbReference type="EC" id="2.1.1.113" evidence="2"/>
<dbReference type="EMBL" id="MN740171">
    <property type="protein sequence ID" value="QHT91885.1"/>
    <property type="molecule type" value="Genomic_DNA"/>
</dbReference>
<reference evidence="8" key="1">
    <citation type="journal article" date="2020" name="Nature">
        <title>Giant virus diversity and host interactions through global metagenomics.</title>
        <authorList>
            <person name="Schulz F."/>
            <person name="Roux S."/>
            <person name="Paez-Espino D."/>
            <person name="Jungbluth S."/>
            <person name="Walsh D.A."/>
            <person name="Denef V.J."/>
            <person name="McMahon K.D."/>
            <person name="Konstantinidis K.T."/>
            <person name="Eloe-Fadrosh E.A."/>
            <person name="Kyrpides N.C."/>
            <person name="Woyke T."/>
        </authorList>
    </citation>
    <scope>NUCLEOTIDE SEQUENCE</scope>
    <source>
        <strain evidence="8">GVMAG-M-3300023184-86</strain>
    </source>
</reference>
<comment type="catalytic activity">
    <reaction evidence="7">
        <text>a 2'-deoxycytidine in DNA + S-adenosyl-L-methionine = an N(4)-methyl-2'-deoxycytidine in DNA + S-adenosyl-L-homocysteine + H(+)</text>
        <dbReference type="Rhea" id="RHEA:16857"/>
        <dbReference type="Rhea" id="RHEA-COMP:11369"/>
        <dbReference type="Rhea" id="RHEA-COMP:13674"/>
        <dbReference type="ChEBI" id="CHEBI:15378"/>
        <dbReference type="ChEBI" id="CHEBI:57856"/>
        <dbReference type="ChEBI" id="CHEBI:59789"/>
        <dbReference type="ChEBI" id="CHEBI:85452"/>
        <dbReference type="ChEBI" id="CHEBI:137933"/>
        <dbReference type="EC" id="2.1.1.113"/>
    </reaction>
</comment>
<dbReference type="GO" id="GO:0015667">
    <property type="term" value="F:site-specific DNA-methyltransferase (cytosine-N4-specific) activity"/>
    <property type="evidence" value="ECO:0007669"/>
    <property type="project" value="UniProtKB-EC"/>
</dbReference>
<protein>
    <recommendedName>
        <fullName evidence="2">site-specific DNA-methyltransferase (cytosine-N(4)-specific)</fullName>
        <ecNumber evidence="2">2.1.1.113</ecNumber>
    </recommendedName>
</protein>
<dbReference type="InterPro" id="IPR029063">
    <property type="entry name" value="SAM-dependent_MTases_sf"/>
</dbReference>
<dbReference type="GO" id="GO:0009307">
    <property type="term" value="P:DNA restriction-modification system"/>
    <property type="evidence" value="ECO:0007669"/>
    <property type="project" value="UniProtKB-KW"/>
</dbReference>
<keyword evidence="3" id="KW-0489">Methyltransferase</keyword>
<dbReference type="InterPro" id="IPR017985">
    <property type="entry name" value="MeTrfase_CN4_CS"/>
</dbReference>
<evidence type="ECO:0000256" key="2">
    <source>
        <dbReference type="ARBA" id="ARBA00012185"/>
    </source>
</evidence>
<dbReference type="SUPFAM" id="SSF53335">
    <property type="entry name" value="S-adenosyl-L-methionine-dependent methyltransferases"/>
    <property type="match status" value="1"/>
</dbReference>
<proteinExistence type="inferred from homology"/>
<evidence type="ECO:0000256" key="4">
    <source>
        <dbReference type="ARBA" id="ARBA00022679"/>
    </source>
</evidence>
<comment type="similarity">
    <text evidence="1">Belongs to the N(4)/N(6)-methyltransferase family. N(4) subfamily.</text>
</comment>
<dbReference type="PROSITE" id="PS00093">
    <property type="entry name" value="N4_MTASE"/>
    <property type="match status" value="1"/>
</dbReference>
<name>A0A6C0IHA3_9ZZZZ</name>
<evidence type="ECO:0000256" key="1">
    <source>
        <dbReference type="ARBA" id="ARBA00010203"/>
    </source>
</evidence>
<keyword evidence="4" id="KW-0808">Transferase</keyword>
<evidence type="ECO:0000313" key="8">
    <source>
        <dbReference type="EMBL" id="QHT91885.1"/>
    </source>
</evidence>
<dbReference type="GO" id="GO:0003677">
    <property type="term" value="F:DNA binding"/>
    <property type="evidence" value="ECO:0007669"/>
    <property type="project" value="InterPro"/>
</dbReference>
<keyword evidence="5" id="KW-0949">S-adenosyl-L-methionine</keyword>
<dbReference type="Gene3D" id="3.40.50.150">
    <property type="entry name" value="Vaccinia Virus protein VP39"/>
    <property type="match status" value="1"/>
</dbReference>